<comment type="caution">
    <text evidence="1">The sequence shown here is derived from an EMBL/GenBank/DDBJ whole genome shotgun (WGS) entry which is preliminary data.</text>
</comment>
<dbReference type="Proteomes" id="UP000789901">
    <property type="component" value="Unassembled WGS sequence"/>
</dbReference>
<proteinExistence type="predicted"/>
<protein>
    <submittedName>
        <fullName evidence="1">36389_t:CDS:1</fullName>
    </submittedName>
</protein>
<reference evidence="1 2" key="1">
    <citation type="submission" date="2021-06" db="EMBL/GenBank/DDBJ databases">
        <authorList>
            <person name="Kallberg Y."/>
            <person name="Tangrot J."/>
            <person name="Rosling A."/>
        </authorList>
    </citation>
    <scope>NUCLEOTIDE SEQUENCE [LARGE SCALE GENOMIC DNA]</scope>
    <source>
        <strain evidence="1 2">120-4 pot B 10/14</strain>
    </source>
</reference>
<feature type="non-terminal residue" evidence="1">
    <location>
        <position position="1"/>
    </location>
</feature>
<evidence type="ECO:0000313" key="2">
    <source>
        <dbReference type="Proteomes" id="UP000789901"/>
    </source>
</evidence>
<sequence>LKPLIPTEIESINTFKDAFRKDIANILLPRLKVANRIANGFESNLGGVENIGQEHILISNEYQFRISIPYYLSDFSQSNTYLYQLHDA</sequence>
<gene>
    <name evidence="1" type="ORF">GMARGA_LOCUS3296</name>
</gene>
<accession>A0ABM8W4N2</accession>
<keyword evidence="2" id="KW-1185">Reference proteome</keyword>
<organism evidence="1 2">
    <name type="scientific">Gigaspora margarita</name>
    <dbReference type="NCBI Taxonomy" id="4874"/>
    <lineage>
        <taxon>Eukaryota</taxon>
        <taxon>Fungi</taxon>
        <taxon>Fungi incertae sedis</taxon>
        <taxon>Mucoromycota</taxon>
        <taxon>Glomeromycotina</taxon>
        <taxon>Glomeromycetes</taxon>
        <taxon>Diversisporales</taxon>
        <taxon>Gigasporaceae</taxon>
        <taxon>Gigaspora</taxon>
    </lineage>
</organism>
<evidence type="ECO:0000313" key="1">
    <source>
        <dbReference type="EMBL" id="CAG8523963.1"/>
    </source>
</evidence>
<dbReference type="EMBL" id="CAJVQB010001173">
    <property type="protein sequence ID" value="CAG8523963.1"/>
    <property type="molecule type" value="Genomic_DNA"/>
</dbReference>
<name>A0ABM8W4N2_GIGMA</name>